<evidence type="ECO:0000313" key="2">
    <source>
        <dbReference type="EMBL" id="GMM59360.1"/>
    </source>
</evidence>
<organism evidence="2 3">
    <name type="scientific">Novosphingobium pituita</name>
    <dbReference type="NCBI Taxonomy" id="3056842"/>
    <lineage>
        <taxon>Bacteria</taxon>
        <taxon>Pseudomonadati</taxon>
        <taxon>Pseudomonadota</taxon>
        <taxon>Alphaproteobacteria</taxon>
        <taxon>Sphingomonadales</taxon>
        <taxon>Sphingomonadaceae</taxon>
        <taxon>Novosphingobium</taxon>
    </lineage>
</organism>
<evidence type="ECO:0000256" key="1">
    <source>
        <dbReference type="SAM" id="SignalP"/>
    </source>
</evidence>
<sequence>MHPPSHALLRLSASALATLLAPWAGLAMAQDMPATTPAPAPACAAEPAAPPPAFAAWSNATAMDAATDEPGLAMASLAPGEAEKLTLRPTPDVHYLLRPEKPGGTVSFGGMVRLQVAKAGTYRVALGSGAWIDLLRAGKPLVSAAHGHGPACTGIRKIVDFALDAGDYVLQVAANGTPEVTVLVVPQD</sequence>
<gene>
    <name evidence="2" type="ORF">NUTIK01_01370</name>
</gene>
<proteinExistence type="predicted"/>
<comment type="caution">
    <text evidence="2">The sequence shown here is derived from an EMBL/GenBank/DDBJ whole genome shotgun (WGS) entry which is preliminary data.</text>
</comment>
<dbReference type="EMBL" id="BTFW01000001">
    <property type="protein sequence ID" value="GMM59360.1"/>
    <property type="molecule type" value="Genomic_DNA"/>
</dbReference>
<name>A0ABQ6P3C3_9SPHN</name>
<reference evidence="2 3" key="1">
    <citation type="submission" date="2023-06" db="EMBL/GenBank/DDBJ databases">
        <title>Draft genome sequence of Novosphingobium sp. strain IK01.</title>
        <authorList>
            <person name="Hatamoto M."/>
            <person name="Ikarashi T."/>
            <person name="Yamaguchi T."/>
        </authorList>
    </citation>
    <scope>NUCLEOTIDE SEQUENCE [LARGE SCALE GENOMIC DNA]</scope>
    <source>
        <strain evidence="2 3">IK01</strain>
    </source>
</reference>
<feature type="signal peptide" evidence="1">
    <location>
        <begin position="1"/>
        <end position="29"/>
    </location>
</feature>
<evidence type="ECO:0008006" key="4">
    <source>
        <dbReference type="Google" id="ProtNLM"/>
    </source>
</evidence>
<dbReference type="RefSeq" id="WP_317973218.1">
    <property type="nucleotide sequence ID" value="NZ_BTFW01000001.1"/>
</dbReference>
<evidence type="ECO:0000313" key="3">
    <source>
        <dbReference type="Proteomes" id="UP001187221"/>
    </source>
</evidence>
<protein>
    <recommendedName>
        <fullName evidence="4">Homogentisate 1,2-dioxygenase</fullName>
    </recommendedName>
</protein>
<dbReference type="Proteomes" id="UP001187221">
    <property type="component" value="Unassembled WGS sequence"/>
</dbReference>
<keyword evidence="3" id="KW-1185">Reference proteome</keyword>
<feature type="chain" id="PRO_5047206366" description="Homogentisate 1,2-dioxygenase" evidence="1">
    <location>
        <begin position="30"/>
        <end position="188"/>
    </location>
</feature>
<accession>A0ABQ6P3C3</accession>
<keyword evidence="1" id="KW-0732">Signal</keyword>